<dbReference type="GO" id="GO:0007399">
    <property type="term" value="P:nervous system development"/>
    <property type="evidence" value="ECO:0007669"/>
    <property type="project" value="UniProtKB-ARBA"/>
</dbReference>
<dbReference type="FunFam" id="2.60.120.1560:FF:000004">
    <property type="entry name" value="PKHD1-like 1"/>
    <property type="match status" value="1"/>
</dbReference>
<sequence length="648" mass="72688">MPEDDYEVQLTVNGVPVPSSSICNGMQWNYWCMFHTLWYRTPSIQSITPLTGLPGTVVRLQGRIFTDVYGSNTALSSNGLNVRFLRAYMGGMPCNLLQPNSDDLYGLTLDSEYSDWGYMSCKMTGTYVEVTGVSPSEGSILGGTLLTIQGHYFDETDRPAKVLVGGHECEVQSVADTVITCRTPAYEWSNRTMFPGGRGFKMEMWNNTNVLNLEDVLNYKSSRPGYSVQWVDSLSYLWPTEIDYFVARFSGFFVPMETDNYYFLIKGDDRIQLYFSKTGHPDDKVKIAYLNSYTTSFFTSSTQRSEVMLLEEGKPYYIEVLFQQYTAVSSVDVAFFKERSFFTAQQTVDAVNEKQIIYSCYDILDEKQVVHFEGWNPAPSVQEVQRVTVTSGCFSLGSCDYTYYTLSYGVQRTGPIPVSAPAQVVEAELNALWTIKPDTVTVTKQGPAAQSQYTITFSSSRGDFEELSYWTGGSDVNITVTEDVKGKADLQTFTLLWGGIPSSPVPYNASADVVLSALEDMVSAACPKKLLNVENSFVKYFRDYETDSTGLCFAYRGYPRNSLEVVFTYQDSSGASFSRTTVIPELFEAGDVWKYTCVNIFGDLQTSFPGTNYNLLEIHLYRDTGDYYIDTVQLGRTVTVADPNGDQQ</sequence>
<evidence type="ECO:0000259" key="2">
    <source>
        <dbReference type="PROSITE" id="PS51820"/>
    </source>
</evidence>
<dbReference type="InterPro" id="IPR052387">
    <property type="entry name" value="Fibrocystin"/>
</dbReference>
<name>A0AAD8YR62_9TELE</name>
<dbReference type="Pfam" id="PF07691">
    <property type="entry name" value="PA14"/>
    <property type="match status" value="1"/>
</dbReference>
<dbReference type="Gene3D" id="2.60.120.1560">
    <property type="match status" value="1"/>
</dbReference>
<dbReference type="Proteomes" id="UP001239994">
    <property type="component" value="Unassembled WGS sequence"/>
</dbReference>
<dbReference type="InterPro" id="IPR037524">
    <property type="entry name" value="PA14/GLEYA"/>
</dbReference>
<dbReference type="EMBL" id="JAROKS010000026">
    <property type="protein sequence ID" value="KAK1784754.1"/>
    <property type="molecule type" value="Genomic_DNA"/>
</dbReference>
<dbReference type="SMART" id="SM00429">
    <property type="entry name" value="IPT"/>
    <property type="match status" value="1"/>
</dbReference>
<dbReference type="AlphaFoldDB" id="A0AAD8YR62"/>
<dbReference type="SUPFAM" id="SSF81296">
    <property type="entry name" value="E set domains"/>
    <property type="match status" value="2"/>
</dbReference>
<dbReference type="PANTHER" id="PTHR46769:SF2">
    <property type="entry name" value="FIBROCYSTIN-L ISOFORM 2 PRECURSOR-RELATED"/>
    <property type="match status" value="1"/>
</dbReference>
<comment type="caution">
    <text evidence="3">The sequence shown here is derived from an EMBL/GenBank/DDBJ whole genome shotgun (WGS) entry which is preliminary data.</text>
</comment>
<proteinExistence type="predicted"/>
<reference evidence="3" key="1">
    <citation type="submission" date="2023-03" db="EMBL/GenBank/DDBJ databases">
        <title>Electrophorus voltai genome.</title>
        <authorList>
            <person name="Bian C."/>
        </authorList>
    </citation>
    <scope>NUCLEOTIDE SEQUENCE</scope>
    <source>
        <strain evidence="3">CB-2022</strain>
        <tissue evidence="3">Muscle</tissue>
    </source>
</reference>
<gene>
    <name evidence="3" type="ORF">P4O66_003427</name>
</gene>
<organism evidence="3 4">
    <name type="scientific">Electrophorus voltai</name>
    <dbReference type="NCBI Taxonomy" id="2609070"/>
    <lineage>
        <taxon>Eukaryota</taxon>
        <taxon>Metazoa</taxon>
        <taxon>Chordata</taxon>
        <taxon>Craniata</taxon>
        <taxon>Vertebrata</taxon>
        <taxon>Euteleostomi</taxon>
        <taxon>Actinopterygii</taxon>
        <taxon>Neopterygii</taxon>
        <taxon>Teleostei</taxon>
        <taxon>Ostariophysi</taxon>
        <taxon>Gymnotiformes</taxon>
        <taxon>Gymnotoidei</taxon>
        <taxon>Gymnotidae</taxon>
        <taxon>Electrophorus</taxon>
    </lineage>
</organism>
<keyword evidence="1" id="KW-0732">Signal</keyword>
<dbReference type="InterPro" id="IPR002909">
    <property type="entry name" value="IPT_dom"/>
</dbReference>
<dbReference type="PANTHER" id="PTHR46769">
    <property type="entry name" value="POLYCYSTIC KIDNEY AND HEPATIC DISEASE 1 (AUTOSOMAL RECESSIVE)-LIKE 1"/>
    <property type="match status" value="1"/>
</dbReference>
<accession>A0AAD8YR62</accession>
<dbReference type="InterPro" id="IPR011658">
    <property type="entry name" value="PA14_dom"/>
</dbReference>
<dbReference type="InterPro" id="IPR014756">
    <property type="entry name" value="Ig_E-set"/>
</dbReference>
<dbReference type="FunFam" id="2.60.40.10:FF:001292">
    <property type="entry name" value="PKHD1 like 1"/>
    <property type="match status" value="1"/>
</dbReference>
<dbReference type="Pfam" id="PF01833">
    <property type="entry name" value="TIG"/>
    <property type="match status" value="1"/>
</dbReference>
<evidence type="ECO:0000256" key="1">
    <source>
        <dbReference type="ARBA" id="ARBA00022729"/>
    </source>
</evidence>
<feature type="domain" description="PA14" evidence="2">
    <location>
        <begin position="195"/>
        <end position="352"/>
    </location>
</feature>
<keyword evidence="4" id="KW-1185">Reference proteome</keyword>
<protein>
    <recommendedName>
        <fullName evidence="2">PA14 domain-containing protein</fullName>
    </recommendedName>
</protein>
<evidence type="ECO:0000313" key="4">
    <source>
        <dbReference type="Proteomes" id="UP001239994"/>
    </source>
</evidence>
<evidence type="ECO:0000313" key="3">
    <source>
        <dbReference type="EMBL" id="KAK1784754.1"/>
    </source>
</evidence>
<dbReference type="Gene3D" id="2.60.40.10">
    <property type="entry name" value="Immunoglobulins"/>
    <property type="match status" value="1"/>
</dbReference>
<dbReference type="PROSITE" id="PS51820">
    <property type="entry name" value="PA14"/>
    <property type="match status" value="1"/>
</dbReference>
<dbReference type="CDD" id="cd00603">
    <property type="entry name" value="IPT_PCSR"/>
    <property type="match status" value="1"/>
</dbReference>
<dbReference type="SUPFAM" id="SSF56988">
    <property type="entry name" value="Anthrax protective antigen"/>
    <property type="match status" value="1"/>
</dbReference>
<dbReference type="InterPro" id="IPR013783">
    <property type="entry name" value="Ig-like_fold"/>
</dbReference>